<evidence type="ECO:0000313" key="10">
    <source>
        <dbReference type="EMBL" id="MBN3281899.1"/>
    </source>
</evidence>
<dbReference type="InterPro" id="IPR013162">
    <property type="entry name" value="CD80_C2-set"/>
</dbReference>
<feature type="non-terminal residue" evidence="10">
    <location>
        <position position="1"/>
    </location>
</feature>
<evidence type="ECO:0000256" key="1">
    <source>
        <dbReference type="ARBA" id="ARBA00004167"/>
    </source>
</evidence>
<keyword evidence="7" id="KW-0675">Receptor</keyword>
<feature type="domain" description="Ig-like" evidence="9">
    <location>
        <begin position="4"/>
        <end position="91"/>
    </location>
</feature>
<evidence type="ECO:0000256" key="7">
    <source>
        <dbReference type="ARBA" id="ARBA00023170"/>
    </source>
</evidence>
<dbReference type="InterPro" id="IPR007110">
    <property type="entry name" value="Ig-like_dom"/>
</dbReference>
<evidence type="ECO:0000256" key="6">
    <source>
        <dbReference type="ARBA" id="ARBA00023157"/>
    </source>
</evidence>
<dbReference type="SUPFAM" id="SSF48726">
    <property type="entry name" value="Immunoglobulin"/>
    <property type="match status" value="1"/>
</dbReference>
<dbReference type="EMBL" id="JAAWVQ010112501">
    <property type="protein sequence ID" value="MBN3281899.1"/>
    <property type="molecule type" value="Genomic_DNA"/>
</dbReference>
<dbReference type="InterPro" id="IPR040012">
    <property type="entry name" value="CD200R"/>
</dbReference>
<dbReference type="Proteomes" id="UP001166093">
    <property type="component" value="Unassembled WGS sequence"/>
</dbReference>
<protein>
    <submittedName>
        <fullName evidence="10">NECT3 protein</fullName>
    </submittedName>
</protein>
<evidence type="ECO:0000256" key="5">
    <source>
        <dbReference type="ARBA" id="ARBA00023136"/>
    </source>
</evidence>
<feature type="non-terminal residue" evidence="10">
    <location>
        <position position="141"/>
    </location>
</feature>
<name>A0ABS2Y6S1_POLSP</name>
<keyword evidence="11" id="KW-1185">Reference proteome</keyword>
<keyword evidence="5" id="KW-0472">Membrane</keyword>
<organism evidence="10 11">
    <name type="scientific">Polyodon spathula</name>
    <name type="common">North American paddlefish</name>
    <name type="synonym">Squalus spathula</name>
    <dbReference type="NCBI Taxonomy" id="7913"/>
    <lineage>
        <taxon>Eukaryota</taxon>
        <taxon>Metazoa</taxon>
        <taxon>Chordata</taxon>
        <taxon>Craniata</taxon>
        <taxon>Vertebrata</taxon>
        <taxon>Euteleostomi</taxon>
        <taxon>Actinopterygii</taxon>
        <taxon>Chondrostei</taxon>
        <taxon>Acipenseriformes</taxon>
        <taxon>Polyodontidae</taxon>
        <taxon>Polyodon</taxon>
    </lineage>
</organism>
<evidence type="ECO:0000256" key="8">
    <source>
        <dbReference type="ARBA" id="ARBA00023180"/>
    </source>
</evidence>
<keyword evidence="6" id="KW-1015">Disulfide bond</keyword>
<keyword evidence="3" id="KW-0812">Transmembrane</keyword>
<keyword evidence="8" id="KW-0325">Glycoprotein</keyword>
<dbReference type="Gene3D" id="2.60.40.10">
    <property type="entry name" value="Immunoglobulins"/>
    <property type="match status" value="1"/>
</dbReference>
<sequence length="141" mass="15636">VVPPNISFMVLNETEQKVIQCIAANSKPAAKITWNLPGNLPKEIMYNSTFQNGTYTAISAFRLPAYLPEEHNVTCVIEHPALHDPETRTIHIPPCFPPHITVRSVTQNKKDKECTTVECVATTSKPAANAHFLLTYILGKP</sequence>
<comment type="caution">
    <text evidence="10">The sequence shown here is derived from an EMBL/GenBank/DDBJ whole genome shotgun (WGS) entry which is preliminary data.</text>
</comment>
<comment type="similarity">
    <text evidence="2">Belongs to the CD200R family.</text>
</comment>
<proteinExistence type="inferred from homology"/>
<dbReference type="InterPro" id="IPR013783">
    <property type="entry name" value="Ig-like_fold"/>
</dbReference>
<evidence type="ECO:0000256" key="4">
    <source>
        <dbReference type="ARBA" id="ARBA00022989"/>
    </source>
</evidence>
<accession>A0ABS2Y6S1</accession>
<dbReference type="InterPro" id="IPR036179">
    <property type="entry name" value="Ig-like_dom_sf"/>
</dbReference>
<evidence type="ECO:0000256" key="2">
    <source>
        <dbReference type="ARBA" id="ARBA00008215"/>
    </source>
</evidence>
<evidence type="ECO:0000313" key="11">
    <source>
        <dbReference type="Proteomes" id="UP001166093"/>
    </source>
</evidence>
<keyword evidence="4" id="KW-1133">Transmembrane helix</keyword>
<dbReference type="Pfam" id="PF08205">
    <property type="entry name" value="C2-set_2"/>
    <property type="match status" value="1"/>
</dbReference>
<dbReference type="PROSITE" id="PS50835">
    <property type="entry name" value="IG_LIKE"/>
    <property type="match status" value="1"/>
</dbReference>
<comment type="subcellular location">
    <subcellularLocation>
        <location evidence="1">Membrane</location>
        <topology evidence="1">Single-pass membrane protein</topology>
    </subcellularLocation>
</comment>
<evidence type="ECO:0000256" key="3">
    <source>
        <dbReference type="ARBA" id="ARBA00022692"/>
    </source>
</evidence>
<evidence type="ECO:0000259" key="9">
    <source>
        <dbReference type="PROSITE" id="PS50835"/>
    </source>
</evidence>
<reference evidence="10" key="1">
    <citation type="journal article" date="2021" name="Cell">
        <title>Tracing the genetic footprints of vertebrate landing in non-teleost ray-finned fishes.</title>
        <authorList>
            <person name="Bi X."/>
            <person name="Wang K."/>
            <person name="Yang L."/>
            <person name="Pan H."/>
            <person name="Jiang H."/>
            <person name="Wei Q."/>
            <person name="Fang M."/>
            <person name="Yu H."/>
            <person name="Zhu C."/>
            <person name="Cai Y."/>
            <person name="He Y."/>
            <person name="Gan X."/>
            <person name="Zeng H."/>
            <person name="Yu D."/>
            <person name="Zhu Y."/>
            <person name="Jiang H."/>
            <person name="Qiu Q."/>
            <person name="Yang H."/>
            <person name="Zhang Y.E."/>
            <person name="Wang W."/>
            <person name="Zhu M."/>
            <person name="He S."/>
            <person name="Zhang G."/>
        </authorList>
    </citation>
    <scope>NUCLEOTIDE SEQUENCE</scope>
    <source>
        <strain evidence="10">Pddl_001</strain>
    </source>
</reference>
<gene>
    <name evidence="10" type="primary">Nectin3_1</name>
    <name evidence="10" type="ORF">GTO93_0021478</name>
</gene>
<dbReference type="PANTHER" id="PTHR21462">
    <property type="entry name" value="CELL SURFACE GLYCOPROTEIN OX2 RECEPTOR PRECURSOR"/>
    <property type="match status" value="1"/>
</dbReference>
<dbReference type="PANTHER" id="PTHR21462:SF2">
    <property type="entry name" value="CELL SURFACE GLYCOPROTEIN CD200 RECEPTOR 2"/>
    <property type="match status" value="1"/>
</dbReference>